<organism evidence="4 5">
    <name type="scientific">Dyadobacter soli</name>
    <dbReference type="NCBI Taxonomy" id="659014"/>
    <lineage>
        <taxon>Bacteria</taxon>
        <taxon>Pseudomonadati</taxon>
        <taxon>Bacteroidota</taxon>
        <taxon>Cytophagia</taxon>
        <taxon>Cytophagales</taxon>
        <taxon>Spirosomataceae</taxon>
        <taxon>Dyadobacter</taxon>
    </lineage>
</organism>
<dbReference type="GO" id="GO:0000156">
    <property type="term" value="F:phosphorelay response regulator activity"/>
    <property type="evidence" value="ECO:0007669"/>
    <property type="project" value="InterPro"/>
</dbReference>
<dbReference type="Gene3D" id="3.40.50.2300">
    <property type="match status" value="1"/>
</dbReference>
<evidence type="ECO:0000256" key="1">
    <source>
        <dbReference type="PROSITE-ProRule" id="PRU00169"/>
    </source>
</evidence>
<keyword evidence="1" id="KW-0597">Phosphoprotein</keyword>
<dbReference type="SUPFAM" id="SSF52172">
    <property type="entry name" value="CheY-like"/>
    <property type="match status" value="1"/>
</dbReference>
<dbReference type="EMBL" id="FNAN01000038">
    <property type="protein sequence ID" value="SDH46383.1"/>
    <property type="molecule type" value="Genomic_DNA"/>
</dbReference>
<feature type="domain" description="Response regulatory" evidence="2">
    <location>
        <begin position="9"/>
        <end position="121"/>
    </location>
</feature>
<dbReference type="InterPro" id="IPR011006">
    <property type="entry name" value="CheY-like_superfamily"/>
</dbReference>
<dbReference type="SMART" id="SM00850">
    <property type="entry name" value="LytTR"/>
    <property type="match status" value="1"/>
</dbReference>
<evidence type="ECO:0000313" key="4">
    <source>
        <dbReference type="EMBL" id="SDH46383.1"/>
    </source>
</evidence>
<dbReference type="InterPro" id="IPR001789">
    <property type="entry name" value="Sig_transdc_resp-reg_receiver"/>
</dbReference>
<dbReference type="SMART" id="SM00448">
    <property type="entry name" value="REC"/>
    <property type="match status" value="1"/>
</dbReference>
<dbReference type="PANTHER" id="PTHR37299">
    <property type="entry name" value="TRANSCRIPTIONAL REGULATOR-RELATED"/>
    <property type="match status" value="1"/>
</dbReference>
<evidence type="ECO:0000259" key="2">
    <source>
        <dbReference type="PROSITE" id="PS50110"/>
    </source>
</evidence>
<keyword evidence="5" id="KW-1185">Reference proteome</keyword>
<dbReference type="InterPro" id="IPR046947">
    <property type="entry name" value="LytR-like"/>
</dbReference>
<dbReference type="GO" id="GO:0003677">
    <property type="term" value="F:DNA binding"/>
    <property type="evidence" value="ECO:0007669"/>
    <property type="project" value="InterPro"/>
</dbReference>
<protein>
    <submittedName>
        <fullName evidence="4">Two component transcriptional regulator, LytTR family</fullName>
    </submittedName>
</protein>
<dbReference type="Proteomes" id="UP000198748">
    <property type="component" value="Unassembled WGS sequence"/>
</dbReference>
<accession>A0A1G8CM66</accession>
<dbReference type="Pfam" id="PF00072">
    <property type="entry name" value="Response_reg"/>
    <property type="match status" value="1"/>
</dbReference>
<dbReference type="OrthoDB" id="2168082at2"/>
<dbReference type="PROSITE" id="PS50930">
    <property type="entry name" value="HTH_LYTTR"/>
    <property type="match status" value="1"/>
</dbReference>
<proteinExistence type="predicted"/>
<dbReference type="Gene3D" id="2.40.50.1020">
    <property type="entry name" value="LytTr DNA-binding domain"/>
    <property type="match status" value="1"/>
</dbReference>
<dbReference type="STRING" id="659014.SAMN04487996_13834"/>
<reference evidence="5" key="1">
    <citation type="submission" date="2016-10" db="EMBL/GenBank/DDBJ databases">
        <authorList>
            <person name="Varghese N."/>
            <person name="Submissions S."/>
        </authorList>
    </citation>
    <scope>NUCLEOTIDE SEQUENCE [LARGE SCALE GENOMIC DNA]</scope>
    <source>
        <strain evidence="5">DSM 25329</strain>
    </source>
</reference>
<dbReference type="RefSeq" id="WP_090157832.1">
    <property type="nucleotide sequence ID" value="NZ_FNAN01000038.1"/>
</dbReference>
<feature type="modified residue" description="4-aspartylphosphate" evidence="1">
    <location>
        <position position="60"/>
    </location>
</feature>
<feature type="domain" description="HTH LytTR-type" evidence="3">
    <location>
        <begin position="142"/>
        <end position="239"/>
    </location>
</feature>
<evidence type="ECO:0000313" key="5">
    <source>
        <dbReference type="Proteomes" id="UP000198748"/>
    </source>
</evidence>
<dbReference type="PROSITE" id="PS50110">
    <property type="entry name" value="RESPONSE_REGULATORY"/>
    <property type="match status" value="1"/>
</dbReference>
<evidence type="ECO:0000259" key="3">
    <source>
        <dbReference type="PROSITE" id="PS50930"/>
    </source>
</evidence>
<gene>
    <name evidence="4" type="ORF">SAMN04487996_13834</name>
</gene>
<dbReference type="Pfam" id="PF04397">
    <property type="entry name" value="LytTR"/>
    <property type="match status" value="1"/>
</dbReference>
<name>A0A1G8CM66_9BACT</name>
<dbReference type="PANTHER" id="PTHR37299:SF1">
    <property type="entry name" value="STAGE 0 SPORULATION PROTEIN A HOMOLOG"/>
    <property type="match status" value="1"/>
</dbReference>
<dbReference type="AlphaFoldDB" id="A0A1G8CM66"/>
<sequence length="239" mass="27449">MDDKNSRIRFVAIDDNLIDLTAVAEYSKEFSQLENCGLFTNGFEAFEAIGYLKPDLVFLDIEMPGINGIALLRKIRASVPMAVFITSFTEFALDGFELSALDYVLKPLTPERFAKVVAKIQEFWDMKQKSAAYEVLIGGDQLIIKEGYNQIRISQNDIIYLEAMQDYTKVVTQKRNYLTLSPISFFMDRLPADRFMRVHRSYAVALHQIRELRQSEIICSNARIPVGRTYRPQVALIRL</sequence>
<dbReference type="InterPro" id="IPR007492">
    <property type="entry name" value="LytTR_DNA-bd_dom"/>
</dbReference>